<dbReference type="GO" id="GO:0005737">
    <property type="term" value="C:cytoplasm"/>
    <property type="evidence" value="ECO:0007669"/>
    <property type="project" value="TreeGrafter"/>
</dbReference>
<evidence type="ECO:0000313" key="15">
    <source>
        <dbReference type="Proteomes" id="UP000005203"/>
    </source>
</evidence>
<dbReference type="InterPro" id="IPR051241">
    <property type="entry name" value="DZIP_RILPL"/>
</dbReference>
<feature type="domain" description="C2H2-type" evidence="13">
    <location>
        <begin position="161"/>
        <end position="191"/>
    </location>
</feature>
<dbReference type="PANTHER" id="PTHR21502">
    <property type="entry name" value="ZINC FINGER PROTEIN DZIP1"/>
    <property type="match status" value="1"/>
</dbReference>
<dbReference type="GO" id="GO:0005814">
    <property type="term" value="C:centriole"/>
    <property type="evidence" value="ECO:0007669"/>
    <property type="project" value="UniProtKB-SubCell"/>
</dbReference>
<keyword evidence="9" id="KW-0206">Cytoskeleton</keyword>
<evidence type="ECO:0000256" key="6">
    <source>
        <dbReference type="ARBA" id="ARBA00022771"/>
    </source>
</evidence>
<gene>
    <name evidence="16" type="primary">LOC724732</name>
</gene>
<evidence type="ECO:0000256" key="3">
    <source>
        <dbReference type="ARBA" id="ARBA00009131"/>
    </source>
</evidence>
<keyword evidence="5" id="KW-0479">Metal-binding</keyword>
<keyword evidence="8 12" id="KW-0175">Coiled coil</keyword>
<dbReference type="PROSITE" id="PS50157">
    <property type="entry name" value="ZINC_FINGER_C2H2_2"/>
    <property type="match status" value="1"/>
</dbReference>
<keyword evidence="15" id="KW-1185">Reference proteome</keyword>
<dbReference type="PROSITE" id="PS00028">
    <property type="entry name" value="ZINC_FINGER_C2H2_1"/>
    <property type="match status" value="1"/>
</dbReference>
<evidence type="ECO:0000256" key="12">
    <source>
        <dbReference type="SAM" id="Coils"/>
    </source>
</evidence>
<evidence type="ECO:0000259" key="13">
    <source>
        <dbReference type="PROSITE" id="PS50157"/>
    </source>
</evidence>
<dbReference type="InterPro" id="IPR032714">
    <property type="entry name" value="DZIP1_N"/>
</dbReference>
<comment type="subcellular location">
    <subcellularLocation>
        <location evidence="2">Cytoplasm</location>
        <location evidence="2">Cytoskeleton</location>
        <location evidence="2">Cilium basal body</location>
    </subcellularLocation>
    <subcellularLocation>
        <location evidence="1">Cytoplasm</location>
        <location evidence="1">Cytoskeleton</location>
        <location evidence="1">Microtubule organizing center</location>
        <location evidence="1">Centrosome</location>
        <location evidence="1">Centriole</location>
    </subcellularLocation>
</comment>
<dbReference type="Pfam" id="PF13815">
    <property type="entry name" value="Dzip-like_N"/>
    <property type="match status" value="1"/>
</dbReference>
<evidence type="ECO:0000256" key="9">
    <source>
        <dbReference type="ARBA" id="ARBA00023212"/>
    </source>
</evidence>
<dbReference type="GO" id="GO:0036064">
    <property type="term" value="C:ciliary basal body"/>
    <property type="evidence" value="ECO:0007669"/>
    <property type="project" value="TreeGrafter"/>
</dbReference>
<evidence type="ECO:0000256" key="5">
    <source>
        <dbReference type="ARBA" id="ARBA00022723"/>
    </source>
</evidence>
<proteinExistence type="inferred from homology"/>
<keyword evidence="7" id="KW-0862">Zinc</keyword>
<feature type="coiled-coil region" evidence="12">
    <location>
        <begin position="358"/>
        <end position="426"/>
    </location>
</feature>
<evidence type="ECO:0000256" key="8">
    <source>
        <dbReference type="ARBA" id="ARBA00023054"/>
    </source>
</evidence>
<protein>
    <submittedName>
        <fullName evidence="16">Zinc finger protein DZIP1L isoform X1</fullName>
    </submittedName>
</protein>
<keyword evidence="4" id="KW-0963">Cytoplasm</keyword>
<keyword evidence="6 11" id="KW-0863">Zinc-finger</keyword>
<dbReference type="InterPro" id="IPR058883">
    <property type="entry name" value="DZIP1_dom"/>
</dbReference>
<comment type="similarity">
    <text evidence="3">Belongs to the DZIP C2H2-type zinc-finger protein family.</text>
</comment>
<name>A0A7M7MUJ7_APIME</name>
<dbReference type="Pfam" id="PF25977">
    <property type="entry name" value="DZIP1"/>
    <property type="match status" value="1"/>
</dbReference>
<accession>A0A7M7MUJ7</accession>
<evidence type="ECO:0000256" key="7">
    <source>
        <dbReference type="ARBA" id="ARBA00022833"/>
    </source>
</evidence>
<dbReference type="OrthoDB" id="515971at2759"/>
<dbReference type="RefSeq" id="XP_026301209.1">
    <property type="nucleotide sequence ID" value="XM_026445424.1"/>
</dbReference>
<dbReference type="GeneID" id="724732"/>
<dbReference type="Proteomes" id="UP000005203">
    <property type="component" value="Linkage group LG15"/>
</dbReference>
<dbReference type="EnsemblMetazoa" id="XM_026445424">
    <property type="protein sequence ID" value="XP_026301209"/>
    <property type="gene ID" value="LOC724732"/>
</dbReference>
<evidence type="ECO:0000256" key="10">
    <source>
        <dbReference type="ARBA" id="ARBA00023273"/>
    </source>
</evidence>
<evidence type="ECO:0000256" key="2">
    <source>
        <dbReference type="ARBA" id="ARBA00004120"/>
    </source>
</evidence>
<feature type="coiled-coil region" evidence="12">
    <location>
        <begin position="198"/>
        <end position="320"/>
    </location>
</feature>
<feature type="coiled-coil region" evidence="12">
    <location>
        <begin position="107"/>
        <end position="148"/>
    </location>
</feature>
<organism evidence="14">
    <name type="scientific">Apis mellifera</name>
    <name type="common">Honeybee</name>
    <dbReference type="NCBI Taxonomy" id="7460"/>
    <lineage>
        <taxon>Eukaryota</taxon>
        <taxon>Metazoa</taxon>
        <taxon>Ecdysozoa</taxon>
        <taxon>Arthropoda</taxon>
        <taxon>Hexapoda</taxon>
        <taxon>Insecta</taxon>
        <taxon>Pterygota</taxon>
        <taxon>Neoptera</taxon>
        <taxon>Endopterygota</taxon>
        <taxon>Hymenoptera</taxon>
        <taxon>Apocrita</taxon>
        <taxon>Aculeata</taxon>
        <taxon>Apoidea</taxon>
        <taxon>Anthophila</taxon>
        <taxon>Apidae</taxon>
        <taxon>Apis</taxon>
    </lineage>
</organism>
<dbReference type="Gene3D" id="3.30.160.60">
    <property type="entry name" value="Classic Zinc Finger"/>
    <property type="match status" value="1"/>
</dbReference>
<evidence type="ECO:0000313" key="16">
    <source>
        <dbReference type="RefSeq" id="XP_026301209.1"/>
    </source>
</evidence>
<reference evidence="14" key="1">
    <citation type="submission" date="2021-01" db="UniProtKB">
        <authorList>
            <consortium name="EnsemblMetazoa"/>
        </authorList>
    </citation>
    <scope>IDENTIFICATION</scope>
    <source>
        <strain evidence="14">DH4</strain>
    </source>
</reference>
<accession>A0A8B8HEL6</accession>
<evidence type="ECO:0000256" key="11">
    <source>
        <dbReference type="PROSITE-ProRule" id="PRU00042"/>
    </source>
</evidence>
<evidence type="ECO:0000256" key="1">
    <source>
        <dbReference type="ARBA" id="ARBA00004114"/>
    </source>
</evidence>
<dbReference type="PANTHER" id="PTHR21502:SF3">
    <property type="entry name" value="CILIUM ASSEMBLY PROTEIN DZIP1L"/>
    <property type="match status" value="1"/>
</dbReference>
<dbReference type="GO" id="GO:0060271">
    <property type="term" value="P:cilium assembly"/>
    <property type="evidence" value="ECO:0007669"/>
    <property type="project" value="TreeGrafter"/>
</dbReference>
<dbReference type="InterPro" id="IPR013087">
    <property type="entry name" value="Znf_C2H2_type"/>
</dbReference>
<reference evidence="16" key="2">
    <citation type="submission" date="2025-04" db="UniProtKB">
        <authorList>
            <consortium name="RefSeq"/>
        </authorList>
    </citation>
    <scope>IDENTIFICATION</scope>
    <source>
        <strain evidence="16">DH4</strain>
        <tissue evidence="16">Whole body</tissue>
    </source>
</reference>
<sequence>MAFSFRIGTKWCHDFPKLAKESGFYFNMHRSRIRVDWNRISNIDIDRIIKERDFHSIDENINNVIDYCLESEYDVKILDPNFVKLFCLAQLAVEYLLYCKQYLDHSVMILKDELKLKIEENAKLKKEIATLEEIMKHVKEKVKEKSKLIETKIGDTNGEIYKCPHCPKSFISSMFVSAHIIRRHTHTSDLYMSVSPIHEHYRNETEKLHNEIKNLKERLNETEKVIRNESENICDKKILNYNKKQTENEIENVKYDNNKSKEHLEYKEYQEEIKNLKIMLFDEIHNLRQKENIMYERTSETNVQALISQQEKEFQKLKNQLFDKFTPDIESMHTKLYDQENYWKSKIEQLENQHHKDIERLTIELKLTQTAADDMKAKYEAKVNDLERQTANQSNILIEQSKQLHSLSHEINISQLNERNKDLKNNSLQKCSPSIILDNEISKKSDENNLKQSVDTIEQIITENNTIGTTVTSNLSNKVFPLTIEDTFLRDTQILNSKNKFIIHENKRNIKQKYEKTPDIENFDHIKTIKKDLEYYSSSNISDLENSMLEEENNSKHGKYNESIIKMDLHKPDINKLENVINKNTSNDFLSDIKNIKLKSIEENLSSVTNSESFISNSSIENDITIHNDSSLYEYKTQLPFSLKSKKITEHNYKSLQASLMNVFEQKLKDLGIDPEWQGIPKTTFKQKMDILKHHHKLAVKKLPKYHQIKLRIIEEVLNKISKKEKITENMKQFKKLSLHRPIIKELSDQQNPEKKISFLDSHISKLQAITLNEYYSTPEIKDSVKNIIENVSLPIKTQIANYKTVEELIDISPNSIKSLESVQDATNLQEFLIKKDFLNEIKPVFNSETFKVISNTNTISSHKFIENNDINNSNIQQELQNIFISPKHNKSVLKSTSGSTNSLIKKKVIFDLTNKKDKESYSDDDKEKKELYENTLSNSDEQKYLSQLEDYKNSSNIILKTAQSDKIAELSKKLEIQLNMVRQKPIGSVETIFSSKYIQNKKNQNKSIEQITPTSISSFVINPVQTSLSYSKKPNDLLPQPASYNLTDKISEILHAESVSEISDLDSDIDKILKLE</sequence>
<evidence type="ECO:0000313" key="14">
    <source>
        <dbReference type="EnsemblMetazoa" id="XP_026301209"/>
    </source>
</evidence>
<keyword evidence="10" id="KW-0966">Cell projection</keyword>
<dbReference type="KEGG" id="ame:724732"/>
<dbReference type="GO" id="GO:0008270">
    <property type="term" value="F:zinc ion binding"/>
    <property type="evidence" value="ECO:0007669"/>
    <property type="project" value="UniProtKB-KW"/>
</dbReference>
<dbReference type="AlphaFoldDB" id="A0A7M7MUJ7"/>
<dbReference type="CTD" id="22873"/>
<evidence type="ECO:0000256" key="4">
    <source>
        <dbReference type="ARBA" id="ARBA00022490"/>
    </source>
</evidence>